<dbReference type="EMBL" id="AWFH01000018">
    <property type="protein sequence ID" value="KCZ60728.1"/>
    <property type="molecule type" value="Genomic_DNA"/>
</dbReference>
<dbReference type="RefSeq" id="WP_035551890.1">
    <property type="nucleotide sequence ID" value="NZ_AWFH01000018.1"/>
</dbReference>
<dbReference type="Proteomes" id="UP000024547">
    <property type="component" value="Unassembled WGS sequence"/>
</dbReference>
<gene>
    <name evidence="1" type="ORF">HY36_17250</name>
</gene>
<accession>A0A059E189</accession>
<dbReference type="OrthoDB" id="7621409at2"/>
<reference evidence="1 2" key="1">
    <citation type="journal article" date="2014" name="Antonie Van Leeuwenhoek">
        <title>Hyphomonas beringensis sp. nov. and Hyphomonas chukchiensis sp. nov., isolated from surface seawater of the Bering Sea and Chukchi Sea.</title>
        <authorList>
            <person name="Li C."/>
            <person name="Lai Q."/>
            <person name="Li G."/>
            <person name="Dong C."/>
            <person name="Wang J."/>
            <person name="Liao Y."/>
            <person name="Shao Z."/>
        </authorList>
    </citation>
    <scope>NUCLEOTIDE SEQUENCE [LARGE SCALE GENOMIC DNA]</scope>
    <source>
        <strain evidence="1 2">22II1-22F38</strain>
    </source>
</reference>
<evidence type="ECO:0000313" key="2">
    <source>
        <dbReference type="Proteomes" id="UP000024547"/>
    </source>
</evidence>
<sequence length="75" mass="8516">MRKRLWQVDQILVDLEDRDATVSIVHLASLSEVIVKFRLSPKQMENGALPLRKRIECLAADIILDLGSFLDSLPD</sequence>
<evidence type="ECO:0000313" key="1">
    <source>
        <dbReference type="EMBL" id="KCZ60728.1"/>
    </source>
</evidence>
<dbReference type="STRING" id="1280948.HY36_17250"/>
<name>A0A059E189_9PROT</name>
<comment type="caution">
    <text evidence="1">The sequence shown here is derived from an EMBL/GenBank/DDBJ whole genome shotgun (WGS) entry which is preliminary data.</text>
</comment>
<protein>
    <submittedName>
        <fullName evidence="1">Uncharacterized protein</fullName>
    </submittedName>
</protein>
<proteinExistence type="predicted"/>
<dbReference type="AlphaFoldDB" id="A0A059E189"/>
<keyword evidence="2" id="KW-1185">Reference proteome</keyword>
<dbReference type="PATRIC" id="fig|1280948.3.peg.1974"/>
<organism evidence="1 2">
    <name type="scientific">Hyphomonas atlantica</name>
    <dbReference type="NCBI Taxonomy" id="1280948"/>
    <lineage>
        <taxon>Bacteria</taxon>
        <taxon>Pseudomonadati</taxon>
        <taxon>Pseudomonadota</taxon>
        <taxon>Alphaproteobacteria</taxon>
        <taxon>Hyphomonadales</taxon>
        <taxon>Hyphomonadaceae</taxon>
        <taxon>Hyphomonas</taxon>
    </lineage>
</organism>